<dbReference type="SUPFAM" id="SSF47384">
    <property type="entry name" value="Homodimeric domain of signal transducing histidine kinase"/>
    <property type="match status" value="1"/>
</dbReference>
<dbReference type="InterPro" id="IPR003661">
    <property type="entry name" value="HisK_dim/P_dom"/>
</dbReference>
<dbReference type="Gene3D" id="3.30.565.10">
    <property type="entry name" value="Histidine kinase-like ATPase, C-terminal domain"/>
    <property type="match status" value="1"/>
</dbReference>
<dbReference type="InterPro" id="IPR004358">
    <property type="entry name" value="Sig_transdc_His_kin-like_C"/>
</dbReference>
<evidence type="ECO:0000256" key="1">
    <source>
        <dbReference type="ARBA" id="ARBA00000085"/>
    </source>
</evidence>
<keyword evidence="7" id="KW-0812">Transmembrane</keyword>
<dbReference type="GO" id="GO:0000155">
    <property type="term" value="F:phosphorelay sensor kinase activity"/>
    <property type="evidence" value="ECO:0007669"/>
    <property type="project" value="InterPro"/>
</dbReference>
<sequence length="643" mass="71672">MPPFLFDSELFRLHPVTIAAMAEFTLSFLILVYFLSLRGKTRDTWLMVGYVGLAMLIYMIDIGVTTSRPPLYAYFRASHAVLFAIWTLFWAWCAYTYQDYPLRREAISVILIGGCVLAALIAIRMSAGLPIRNYFSFASLYYTSMGLQAWTIVVLVRRSFIVSKRWEVSLGSKTNPLRTPVGQPAQSQRAFALLIAFWVGFLVWTFLLNEVVSPFTYHISQLVLLLGVLVVHVTHASEITTFQVKLVALPLTTILILLGVLPFLLYGTTSPENDWGVTNEELQPKLRVFAWLIPGSALFTLVAFILFYRVGLLKPLALLVETVQRIEDGDLQARVPVQSRDEIGSLAQSLNKMALSLQAAQEELERRVAERTTELQHSLENLRATQTQLIQREKMASLGELTAGIAHEIQNPLNFVNNFSEVSTELVSELKDELDRGDLDEAKVISDDLTQNLQKISQHGGRASAIVKGMLEHSRTSTGERQPTELNALADEYLRLAFQGFRAKDNRFNCELLTHFDSTLPVANVVPQEIGRVLLNLYNNAFYAVSQKQKTAPADYQPTISLSTQRSESGVQIRIKDNGMGIPDSIKAKIFQPFFTTKPTGEGTGLGLSLSYDIITKGHGGSLTVESQDGEGTELEILLPALS</sequence>
<feature type="transmembrane region" description="Helical" evidence="7">
    <location>
        <begin position="12"/>
        <end position="35"/>
    </location>
</feature>
<feature type="transmembrane region" description="Helical" evidence="7">
    <location>
        <begin position="107"/>
        <end position="127"/>
    </location>
</feature>
<dbReference type="Pfam" id="PF00672">
    <property type="entry name" value="HAMP"/>
    <property type="match status" value="1"/>
</dbReference>
<feature type="transmembrane region" description="Helical" evidence="7">
    <location>
        <begin position="47"/>
        <end position="65"/>
    </location>
</feature>
<feature type="transmembrane region" description="Helical" evidence="7">
    <location>
        <begin position="71"/>
        <end position="95"/>
    </location>
</feature>
<dbReference type="PROSITE" id="PS50109">
    <property type="entry name" value="HIS_KIN"/>
    <property type="match status" value="1"/>
</dbReference>
<dbReference type="SMART" id="SM00304">
    <property type="entry name" value="HAMP"/>
    <property type="match status" value="1"/>
</dbReference>
<dbReference type="Proteomes" id="UP000501802">
    <property type="component" value="Chromosome"/>
</dbReference>
<comment type="catalytic activity">
    <reaction evidence="1">
        <text>ATP + protein L-histidine = ADP + protein N-phospho-L-histidine.</text>
        <dbReference type="EC" id="2.7.13.3"/>
    </reaction>
</comment>
<feature type="transmembrane region" description="Helical" evidence="7">
    <location>
        <begin position="246"/>
        <end position="268"/>
    </location>
</feature>
<feature type="domain" description="HAMP" evidence="9">
    <location>
        <begin position="310"/>
        <end position="362"/>
    </location>
</feature>
<evidence type="ECO:0000256" key="5">
    <source>
        <dbReference type="ARBA" id="ARBA00022679"/>
    </source>
</evidence>
<dbReference type="InterPro" id="IPR036890">
    <property type="entry name" value="HATPase_C_sf"/>
</dbReference>
<evidence type="ECO:0000256" key="3">
    <source>
        <dbReference type="ARBA" id="ARBA00012438"/>
    </source>
</evidence>
<dbReference type="SMART" id="SM00388">
    <property type="entry name" value="HisKA"/>
    <property type="match status" value="1"/>
</dbReference>
<dbReference type="SUPFAM" id="SSF55874">
    <property type="entry name" value="ATPase domain of HSP90 chaperone/DNA topoisomerase II/histidine kinase"/>
    <property type="match status" value="1"/>
</dbReference>
<evidence type="ECO:0000256" key="2">
    <source>
        <dbReference type="ARBA" id="ARBA00004370"/>
    </source>
</evidence>
<gene>
    <name evidence="10" type="ORF">G8759_32785</name>
</gene>
<organism evidence="10 11">
    <name type="scientific">Spirosoma aureum</name>
    <dbReference type="NCBI Taxonomy" id="2692134"/>
    <lineage>
        <taxon>Bacteria</taxon>
        <taxon>Pseudomonadati</taxon>
        <taxon>Bacteroidota</taxon>
        <taxon>Cytophagia</taxon>
        <taxon>Cytophagales</taxon>
        <taxon>Cytophagaceae</taxon>
        <taxon>Spirosoma</taxon>
    </lineage>
</organism>
<dbReference type="PROSITE" id="PS50885">
    <property type="entry name" value="HAMP"/>
    <property type="match status" value="1"/>
</dbReference>
<dbReference type="InterPro" id="IPR036097">
    <property type="entry name" value="HisK_dim/P_sf"/>
</dbReference>
<dbReference type="SUPFAM" id="SSF158472">
    <property type="entry name" value="HAMP domain-like"/>
    <property type="match status" value="1"/>
</dbReference>
<dbReference type="AlphaFoldDB" id="A0A6G9AXJ7"/>
<name>A0A6G9AXJ7_9BACT</name>
<evidence type="ECO:0000313" key="10">
    <source>
        <dbReference type="EMBL" id="QIP17076.1"/>
    </source>
</evidence>
<feature type="domain" description="Histidine kinase" evidence="8">
    <location>
        <begin position="404"/>
        <end position="643"/>
    </location>
</feature>
<keyword evidence="7" id="KW-1133">Transmembrane helix</keyword>
<dbReference type="RefSeq" id="WP_167217569.1">
    <property type="nucleotide sequence ID" value="NZ_CP050063.1"/>
</dbReference>
<dbReference type="CDD" id="cd00082">
    <property type="entry name" value="HisKA"/>
    <property type="match status" value="1"/>
</dbReference>
<evidence type="ECO:0000259" key="9">
    <source>
        <dbReference type="PROSITE" id="PS50885"/>
    </source>
</evidence>
<feature type="transmembrane region" description="Helical" evidence="7">
    <location>
        <begin position="215"/>
        <end position="234"/>
    </location>
</feature>
<dbReference type="Gene3D" id="1.10.287.130">
    <property type="match status" value="1"/>
</dbReference>
<keyword evidence="7" id="KW-0472">Membrane</keyword>
<reference evidence="10 11" key="1">
    <citation type="submission" date="2020-03" db="EMBL/GenBank/DDBJ databases">
        <authorList>
            <person name="Kim M.K."/>
        </authorList>
    </citation>
    <scope>NUCLEOTIDE SEQUENCE [LARGE SCALE GENOMIC DNA]</scope>
    <source>
        <strain evidence="10 11">BT328</strain>
    </source>
</reference>
<dbReference type="InterPro" id="IPR003594">
    <property type="entry name" value="HATPase_dom"/>
</dbReference>
<dbReference type="PANTHER" id="PTHR43065">
    <property type="entry name" value="SENSOR HISTIDINE KINASE"/>
    <property type="match status" value="1"/>
</dbReference>
<keyword evidence="4" id="KW-0597">Phosphoprotein</keyword>
<evidence type="ECO:0000313" key="11">
    <source>
        <dbReference type="Proteomes" id="UP000501802"/>
    </source>
</evidence>
<dbReference type="EMBL" id="CP050063">
    <property type="protein sequence ID" value="QIP17076.1"/>
    <property type="molecule type" value="Genomic_DNA"/>
</dbReference>
<protein>
    <recommendedName>
        <fullName evidence="3">histidine kinase</fullName>
        <ecNumber evidence="3">2.7.13.3</ecNumber>
    </recommendedName>
</protein>
<evidence type="ECO:0000256" key="7">
    <source>
        <dbReference type="SAM" id="Phobius"/>
    </source>
</evidence>
<dbReference type="PANTHER" id="PTHR43065:SF42">
    <property type="entry name" value="TWO-COMPONENT SENSOR PPRA"/>
    <property type="match status" value="1"/>
</dbReference>
<evidence type="ECO:0000259" key="8">
    <source>
        <dbReference type="PROSITE" id="PS50109"/>
    </source>
</evidence>
<dbReference type="Pfam" id="PF02518">
    <property type="entry name" value="HATPase_c"/>
    <property type="match status" value="1"/>
</dbReference>
<dbReference type="GO" id="GO:0016020">
    <property type="term" value="C:membrane"/>
    <property type="evidence" value="ECO:0007669"/>
    <property type="project" value="UniProtKB-SubCell"/>
</dbReference>
<feature type="transmembrane region" description="Helical" evidence="7">
    <location>
        <begin position="190"/>
        <end position="209"/>
    </location>
</feature>
<proteinExistence type="predicted"/>
<dbReference type="InterPro" id="IPR003660">
    <property type="entry name" value="HAMP_dom"/>
</dbReference>
<evidence type="ECO:0000256" key="4">
    <source>
        <dbReference type="ARBA" id="ARBA00022553"/>
    </source>
</evidence>
<dbReference type="Gene3D" id="6.10.340.10">
    <property type="match status" value="1"/>
</dbReference>
<keyword evidence="5" id="KW-0808">Transferase</keyword>
<dbReference type="KEGG" id="spib:G8759_32785"/>
<keyword evidence="6" id="KW-0418">Kinase</keyword>
<evidence type="ECO:0000256" key="6">
    <source>
        <dbReference type="ARBA" id="ARBA00022777"/>
    </source>
</evidence>
<accession>A0A6G9AXJ7</accession>
<dbReference type="PRINTS" id="PR00344">
    <property type="entry name" value="BCTRLSENSOR"/>
</dbReference>
<keyword evidence="11" id="KW-1185">Reference proteome</keyword>
<comment type="subcellular location">
    <subcellularLocation>
        <location evidence="2">Membrane</location>
    </subcellularLocation>
</comment>
<dbReference type="SMART" id="SM00387">
    <property type="entry name" value="HATPase_c"/>
    <property type="match status" value="1"/>
</dbReference>
<dbReference type="EC" id="2.7.13.3" evidence="3"/>
<feature type="transmembrane region" description="Helical" evidence="7">
    <location>
        <begin position="139"/>
        <end position="156"/>
    </location>
</feature>
<dbReference type="InterPro" id="IPR005467">
    <property type="entry name" value="His_kinase_dom"/>
</dbReference>
<feature type="transmembrane region" description="Helical" evidence="7">
    <location>
        <begin position="288"/>
        <end position="308"/>
    </location>
</feature>
<dbReference type="CDD" id="cd06225">
    <property type="entry name" value="HAMP"/>
    <property type="match status" value="1"/>
</dbReference>